<evidence type="ECO:0000256" key="1">
    <source>
        <dbReference type="SAM" id="MobiDB-lite"/>
    </source>
</evidence>
<dbReference type="AlphaFoldDB" id="A0A1B2EDU4"/>
<dbReference type="KEGG" id="moc:BB934_07680"/>
<feature type="compositionally biased region" description="Basic and acidic residues" evidence="1">
    <location>
        <begin position="56"/>
        <end position="67"/>
    </location>
</feature>
<accession>A0A1B2EDU4</accession>
<evidence type="ECO:0000313" key="2">
    <source>
        <dbReference type="EMBL" id="ANY78128.1"/>
    </source>
</evidence>
<protein>
    <submittedName>
        <fullName evidence="2">Uncharacterized protein</fullName>
    </submittedName>
</protein>
<gene>
    <name evidence="2" type="ORF">BB934_07680</name>
</gene>
<name>A0A1B2EDU4_9HYPH</name>
<organism evidence="2">
    <name type="scientific">Microvirga ossetica</name>
    <dbReference type="NCBI Taxonomy" id="1882682"/>
    <lineage>
        <taxon>Bacteria</taxon>
        <taxon>Pseudomonadati</taxon>
        <taxon>Pseudomonadota</taxon>
        <taxon>Alphaproteobacteria</taxon>
        <taxon>Hyphomicrobiales</taxon>
        <taxon>Methylobacteriaceae</taxon>
        <taxon>Microvirga</taxon>
    </lineage>
</organism>
<reference evidence="2" key="1">
    <citation type="submission" date="2016-07" db="EMBL/GenBank/DDBJ databases">
        <title>Microvirga ossetica sp. nov. a new species of rhizobia isolated from root nodules of the legume species Vicia alpestris Steven originated from North Ossetia region in the Caucasus.</title>
        <authorList>
            <person name="Safronova V.I."/>
            <person name="Kuznetsova I.G."/>
            <person name="Sazanova A.L."/>
            <person name="Belimov A."/>
            <person name="Andronov E."/>
            <person name="Osledkin Y.S."/>
            <person name="Onishchuk O.P."/>
            <person name="Kurchak O.N."/>
            <person name="Shaposhnikov A.I."/>
            <person name="Willems A."/>
            <person name="Tikhonovich I.A."/>
        </authorList>
    </citation>
    <scope>NUCLEOTIDE SEQUENCE [LARGE SCALE GENOMIC DNA]</scope>
    <source>
        <strain evidence="2">V5/3M</strain>
    </source>
</reference>
<proteinExistence type="predicted"/>
<sequence>MMVRIGIESWQQQSIEMGVCDCAWEYSEPAFMFSDSAGTLERVELQPARRQSGLEGPDRIIEREKRGPRFRTVR</sequence>
<dbReference type="EMBL" id="CP016616">
    <property type="protein sequence ID" value="ANY78128.1"/>
    <property type="molecule type" value="Genomic_DNA"/>
</dbReference>
<feature type="region of interest" description="Disordered" evidence="1">
    <location>
        <begin position="47"/>
        <end position="74"/>
    </location>
</feature>